<keyword evidence="17" id="KW-1185">Reference proteome</keyword>
<evidence type="ECO:0000256" key="13">
    <source>
        <dbReference type="ARBA" id="ARBA00042775"/>
    </source>
</evidence>
<dbReference type="AlphaFoldDB" id="A0A547Q620"/>
<protein>
    <recommendedName>
        <fullName evidence="2">Parvulin-like PPIase</fullName>
    </recommendedName>
    <alternativeName>
        <fullName evidence="9">Peptidyl-prolyl cis-trans isomerase plp</fullName>
    </alternativeName>
    <alternativeName>
        <fullName evidence="12">Periplasmic chaperone PpiD</fullName>
    </alternativeName>
    <alternativeName>
        <fullName evidence="13">Periplasmic folding chaperone</fullName>
    </alternativeName>
    <alternativeName>
        <fullName evidence="10">Rotamase plp</fullName>
    </alternativeName>
</protein>
<evidence type="ECO:0000256" key="5">
    <source>
        <dbReference type="ARBA" id="ARBA00022692"/>
    </source>
</evidence>
<evidence type="ECO:0000256" key="3">
    <source>
        <dbReference type="ARBA" id="ARBA00022475"/>
    </source>
</evidence>
<evidence type="ECO:0000259" key="15">
    <source>
        <dbReference type="Pfam" id="PF13145"/>
    </source>
</evidence>
<evidence type="ECO:0000256" key="1">
    <source>
        <dbReference type="ARBA" id="ARBA00004382"/>
    </source>
</evidence>
<dbReference type="Proteomes" id="UP000318590">
    <property type="component" value="Unassembled WGS sequence"/>
</dbReference>
<dbReference type="InterPro" id="IPR027304">
    <property type="entry name" value="Trigger_fact/SurA_dom_sf"/>
</dbReference>
<keyword evidence="4" id="KW-0997">Cell inner membrane</keyword>
<keyword evidence="16" id="KW-0413">Isomerase</keyword>
<organism evidence="16 17">
    <name type="scientific">Palleronia caenipelagi</name>
    <dbReference type="NCBI Taxonomy" id="2489174"/>
    <lineage>
        <taxon>Bacteria</taxon>
        <taxon>Pseudomonadati</taxon>
        <taxon>Pseudomonadota</taxon>
        <taxon>Alphaproteobacteria</taxon>
        <taxon>Rhodobacterales</taxon>
        <taxon>Roseobacteraceae</taxon>
        <taxon>Palleronia</taxon>
    </lineage>
</organism>
<name>A0A547Q620_9RHOB</name>
<evidence type="ECO:0000256" key="11">
    <source>
        <dbReference type="ARBA" id="ARBA00038408"/>
    </source>
</evidence>
<dbReference type="InterPro" id="IPR046357">
    <property type="entry name" value="PPIase_dom_sf"/>
</dbReference>
<evidence type="ECO:0000256" key="8">
    <source>
        <dbReference type="ARBA" id="ARBA00023186"/>
    </source>
</evidence>
<dbReference type="GO" id="GO:0005886">
    <property type="term" value="C:plasma membrane"/>
    <property type="evidence" value="ECO:0007669"/>
    <property type="project" value="UniProtKB-SubCell"/>
</dbReference>
<keyword evidence="7 14" id="KW-0472">Membrane</keyword>
<keyword evidence="5 14" id="KW-0812">Transmembrane</keyword>
<dbReference type="PANTHER" id="PTHR47529">
    <property type="entry name" value="PEPTIDYL-PROLYL CIS-TRANS ISOMERASE D"/>
    <property type="match status" value="1"/>
</dbReference>
<dbReference type="GO" id="GO:0003755">
    <property type="term" value="F:peptidyl-prolyl cis-trans isomerase activity"/>
    <property type="evidence" value="ECO:0007669"/>
    <property type="project" value="InterPro"/>
</dbReference>
<dbReference type="Gene3D" id="3.10.50.40">
    <property type="match status" value="1"/>
</dbReference>
<dbReference type="Gene3D" id="1.10.4030.10">
    <property type="entry name" value="Porin chaperone SurA, peptide-binding domain"/>
    <property type="match status" value="1"/>
</dbReference>
<keyword evidence="8" id="KW-0143">Chaperone</keyword>
<dbReference type="OrthoDB" id="9768393at2"/>
<dbReference type="SUPFAM" id="SSF54534">
    <property type="entry name" value="FKBP-like"/>
    <property type="match status" value="1"/>
</dbReference>
<dbReference type="InterPro" id="IPR052029">
    <property type="entry name" value="PpiD_chaperone"/>
</dbReference>
<comment type="caution">
    <text evidence="16">The sequence shown here is derived from an EMBL/GenBank/DDBJ whole genome shotgun (WGS) entry which is preliminary data.</text>
</comment>
<evidence type="ECO:0000313" key="17">
    <source>
        <dbReference type="Proteomes" id="UP000318590"/>
    </source>
</evidence>
<sequence>MAKGTNTIGKTLVWVIVLLLIVGLAGFGATNFGGSNQTVASVGKTEIDVNRYARALQQELRALEAQTGQPMTMVQAREFGLDQIVLQRLLAGAALEDEAASLGLSVGDEEVARSIRTMPAFQGLDGQFDRDAYEFSLDQVRMSASEFEHQIRGETSRAILQGALISAIKPPSIFVDTLYSYARETRDLTVIRFGADDLTEALPDPTDAQLTAYYDTNPEAFTLPRRKVITYGWLTPEAMAETIEIDEAAVQALYEQRSDEYNQPARRFVDRLVFASTEEAQTALDRVNSEEISFDDLVLERGLTATDAELGMVTREDLGQAAEPVFGLEDTGVTGPVETDLGPALFRVNAIMNAQETPFEEVADELRTEAALAAARRAVEAEIEPTEDLLAGGATIEDIAADTAFELGSLTWSAEGDPSDAEPITAYDVFREVALAAGPGDFVELNELSDGGLILIRVDEVLEPELQPQDAVAEDVRAGWIADAEAEAVLDLAEAAAESLKSGTETTDLGGTVTRPDAVLRDGFLPDLPRETVVRAFDMEEGAIEVLGDETGAIVLRLDAISVPGGGTDEAQAVQEGVRTAAGQGIAQDITSAFVSALEQDKGLSINSQAVNAVLAQFN</sequence>
<dbReference type="PANTHER" id="PTHR47529:SF1">
    <property type="entry name" value="PERIPLASMIC CHAPERONE PPID"/>
    <property type="match status" value="1"/>
</dbReference>
<dbReference type="SUPFAM" id="SSF109998">
    <property type="entry name" value="Triger factor/SurA peptide-binding domain-like"/>
    <property type="match status" value="1"/>
</dbReference>
<accession>A0A547Q620</accession>
<keyword evidence="3" id="KW-1003">Cell membrane</keyword>
<evidence type="ECO:0000256" key="7">
    <source>
        <dbReference type="ARBA" id="ARBA00023136"/>
    </source>
</evidence>
<evidence type="ECO:0000256" key="10">
    <source>
        <dbReference type="ARBA" id="ARBA00031484"/>
    </source>
</evidence>
<gene>
    <name evidence="16" type="ORF">FEV53_07195</name>
</gene>
<evidence type="ECO:0000256" key="6">
    <source>
        <dbReference type="ARBA" id="ARBA00022989"/>
    </source>
</evidence>
<feature type="domain" description="PpiC" evidence="15">
    <location>
        <begin position="245"/>
        <end position="364"/>
    </location>
</feature>
<evidence type="ECO:0000313" key="16">
    <source>
        <dbReference type="EMBL" id="TRD21829.1"/>
    </source>
</evidence>
<dbReference type="Pfam" id="PF13624">
    <property type="entry name" value="SurA_N_3"/>
    <property type="match status" value="1"/>
</dbReference>
<dbReference type="Pfam" id="PF13145">
    <property type="entry name" value="Rotamase_2"/>
    <property type="match status" value="1"/>
</dbReference>
<evidence type="ECO:0000256" key="2">
    <source>
        <dbReference type="ARBA" id="ARBA00018370"/>
    </source>
</evidence>
<reference evidence="16 17" key="1">
    <citation type="submission" date="2019-06" db="EMBL/GenBank/DDBJ databases">
        <title>Paenimaribius caenipelagi gen. nov., sp. nov., isolated from a tidal flat.</title>
        <authorList>
            <person name="Yoon J.-H."/>
        </authorList>
    </citation>
    <scope>NUCLEOTIDE SEQUENCE [LARGE SCALE GENOMIC DNA]</scope>
    <source>
        <strain evidence="16 17">JBTF-M29</strain>
    </source>
</reference>
<evidence type="ECO:0000256" key="4">
    <source>
        <dbReference type="ARBA" id="ARBA00022519"/>
    </source>
</evidence>
<comment type="subcellular location">
    <subcellularLocation>
        <location evidence="1">Cell inner membrane</location>
        <topology evidence="1">Single-pass type II membrane protein</topology>
        <orientation evidence="1">Periplasmic side</orientation>
    </subcellularLocation>
</comment>
<keyword evidence="6 14" id="KW-1133">Transmembrane helix</keyword>
<feature type="transmembrane region" description="Helical" evidence="14">
    <location>
        <begin position="12"/>
        <end position="32"/>
    </location>
</feature>
<dbReference type="EMBL" id="VFSV01000009">
    <property type="protein sequence ID" value="TRD21829.1"/>
    <property type="molecule type" value="Genomic_DNA"/>
</dbReference>
<dbReference type="RefSeq" id="WP_142834135.1">
    <property type="nucleotide sequence ID" value="NZ_VFSV01000009.1"/>
</dbReference>
<evidence type="ECO:0000256" key="12">
    <source>
        <dbReference type="ARBA" id="ARBA00040743"/>
    </source>
</evidence>
<evidence type="ECO:0000256" key="9">
    <source>
        <dbReference type="ARBA" id="ARBA00030642"/>
    </source>
</evidence>
<comment type="similarity">
    <text evidence="11">Belongs to the PpiD chaperone family.</text>
</comment>
<dbReference type="InterPro" id="IPR000297">
    <property type="entry name" value="PPIase_PpiC"/>
</dbReference>
<evidence type="ECO:0000256" key="14">
    <source>
        <dbReference type="SAM" id="Phobius"/>
    </source>
</evidence>
<proteinExistence type="inferred from homology"/>